<comment type="caution">
    <text evidence="1">The sequence shown here is derived from an EMBL/GenBank/DDBJ whole genome shotgun (WGS) entry which is preliminary data.</text>
</comment>
<dbReference type="Gene3D" id="3.40.50.150">
    <property type="entry name" value="Vaccinia Virus protein VP39"/>
    <property type="match status" value="1"/>
</dbReference>
<dbReference type="STRING" id="580166.AUP43_16135"/>
<dbReference type="EMBL" id="LPXN01000019">
    <property type="protein sequence ID" value="KZD12521.1"/>
    <property type="molecule type" value="Genomic_DNA"/>
</dbReference>
<protein>
    <recommendedName>
        <fullName evidence="3">Methyltransferase domain-containing protein</fullName>
    </recommendedName>
</protein>
<dbReference type="SUPFAM" id="SSF53335">
    <property type="entry name" value="S-adenosyl-L-methionine-dependent methyltransferases"/>
    <property type="match status" value="1"/>
</dbReference>
<organism evidence="1 2">
    <name type="scientific">Oceanibaculum pacificum</name>
    <dbReference type="NCBI Taxonomy" id="580166"/>
    <lineage>
        <taxon>Bacteria</taxon>
        <taxon>Pseudomonadati</taxon>
        <taxon>Pseudomonadota</taxon>
        <taxon>Alphaproteobacteria</taxon>
        <taxon>Rhodospirillales</taxon>
        <taxon>Oceanibaculaceae</taxon>
        <taxon>Oceanibaculum</taxon>
    </lineage>
</organism>
<gene>
    <name evidence="1" type="ORF">AUP43_16135</name>
</gene>
<dbReference type="Proteomes" id="UP000076400">
    <property type="component" value="Unassembled WGS sequence"/>
</dbReference>
<accession>A0A154WG66</accession>
<evidence type="ECO:0000313" key="1">
    <source>
        <dbReference type="EMBL" id="KZD12521.1"/>
    </source>
</evidence>
<dbReference type="AlphaFoldDB" id="A0A154WG66"/>
<dbReference type="InterPro" id="IPR029063">
    <property type="entry name" value="SAM-dependent_MTases_sf"/>
</dbReference>
<evidence type="ECO:0000313" key="2">
    <source>
        <dbReference type="Proteomes" id="UP000076400"/>
    </source>
</evidence>
<keyword evidence="2" id="KW-1185">Reference proteome</keyword>
<name>A0A154WG66_9PROT</name>
<proteinExistence type="predicted"/>
<reference evidence="1 2" key="1">
    <citation type="submission" date="2015-12" db="EMBL/GenBank/DDBJ databases">
        <title>Genome sequence of Oceanibaculum pacificum MCCC 1A02656.</title>
        <authorList>
            <person name="Lu L."/>
            <person name="Lai Q."/>
            <person name="Shao Z."/>
            <person name="Qian P."/>
        </authorList>
    </citation>
    <scope>NUCLEOTIDE SEQUENCE [LARGE SCALE GENOMIC DNA]</scope>
    <source>
        <strain evidence="1 2">MCCC 1A02656</strain>
    </source>
</reference>
<sequence length="289" mass="31924">MSGFDAGWLRLRAPYDDAARNPDLLARLTAWRRRRDRLGLIDLGAGTGATLRVLAPLLGGEQRWLLVDHDPALLAAQRPETQAWAEAKGYVLTAQENGFTVSGDTFQAEALPFRADLSARLDALPTEGAQLVTASALLDLVSAAWLDRLVGLCRDRRLGCYAALSYDGRLDWSPADRLDAAMHALFDRHQRQMKSFGPALGPDAAALAEQRFRTAGFTVRAGRSDWRMEATDRDMQEALLGFYVQSAREIDPTQADAIEHWRQRRRLALGAGHSRHSVGHVDILALTES</sequence>
<dbReference type="RefSeq" id="WP_067552073.1">
    <property type="nucleotide sequence ID" value="NZ_LPXN01000019.1"/>
</dbReference>
<evidence type="ECO:0008006" key="3">
    <source>
        <dbReference type="Google" id="ProtNLM"/>
    </source>
</evidence>
<dbReference type="OrthoDB" id="7273451at2"/>